<accession>A0A918UI08</accession>
<dbReference type="GO" id="GO:0005886">
    <property type="term" value="C:plasma membrane"/>
    <property type="evidence" value="ECO:0007669"/>
    <property type="project" value="UniProtKB-SubCell"/>
</dbReference>
<evidence type="ECO:0000256" key="7">
    <source>
        <dbReference type="SAM" id="MobiDB-lite"/>
    </source>
</evidence>
<dbReference type="AlphaFoldDB" id="A0A918UI08"/>
<evidence type="ECO:0000256" key="2">
    <source>
        <dbReference type="ARBA" id="ARBA00006679"/>
    </source>
</evidence>
<evidence type="ECO:0000256" key="3">
    <source>
        <dbReference type="ARBA" id="ARBA00022475"/>
    </source>
</evidence>
<sequence>MVGGTVETRGKEVQAFIPSAPGVTVTSCFDRRDLGLLLLRLGTGGVLAAHGTQKLFGWFGGHGLEGTGGWMESIGYKPGKQSALAAGLAETGGGALLALGLATPAAGAAAAGAMAGAAAVHMPNGFFAQEGGYEYAAALGLTATGLAVTGPGRLSLDHASGHALNRGWMVPLALAGTAAVTSLVVGARNRRVRQETEEKAGKQDPLPEG</sequence>
<dbReference type="InterPro" id="IPR032808">
    <property type="entry name" value="DoxX"/>
</dbReference>
<evidence type="ECO:0000256" key="1">
    <source>
        <dbReference type="ARBA" id="ARBA00004651"/>
    </source>
</evidence>
<evidence type="ECO:0000256" key="6">
    <source>
        <dbReference type="ARBA" id="ARBA00023136"/>
    </source>
</evidence>
<dbReference type="PANTHER" id="PTHR33452">
    <property type="entry name" value="OXIDOREDUCTASE CATD-RELATED"/>
    <property type="match status" value="1"/>
</dbReference>
<feature type="transmembrane region" description="Helical" evidence="8">
    <location>
        <begin position="95"/>
        <end position="120"/>
    </location>
</feature>
<comment type="caution">
    <text evidence="9">The sequence shown here is derived from an EMBL/GenBank/DDBJ whole genome shotgun (WGS) entry which is preliminary data.</text>
</comment>
<feature type="compositionally biased region" description="Basic and acidic residues" evidence="7">
    <location>
        <begin position="192"/>
        <end position="202"/>
    </location>
</feature>
<keyword evidence="10" id="KW-1185">Reference proteome</keyword>
<evidence type="ECO:0000313" key="9">
    <source>
        <dbReference type="EMBL" id="GGZ10797.1"/>
    </source>
</evidence>
<evidence type="ECO:0000313" key="10">
    <source>
        <dbReference type="Proteomes" id="UP000622166"/>
    </source>
</evidence>
<dbReference type="InterPro" id="IPR051907">
    <property type="entry name" value="DoxX-like_oxidoreductase"/>
</dbReference>
<feature type="transmembrane region" description="Helical" evidence="8">
    <location>
        <begin position="168"/>
        <end position="187"/>
    </location>
</feature>
<protein>
    <submittedName>
        <fullName evidence="9">RpiR family transcriptional regulator</fullName>
    </submittedName>
</protein>
<keyword evidence="6 8" id="KW-0472">Membrane</keyword>
<name>A0A918UI08_9ACTN</name>
<dbReference type="Pfam" id="PF07681">
    <property type="entry name" value="DoxX"/>
    <property type="match status" value="1"/>
</dbReference>
<dbReference type="PANTHER" id="PTHR33452:SF1">
    <property type="entry name" value="INNER MEMBRANE PROTEIN YPHA-RELATED"/>
    <property type="match status" value="1"/>
</dbReference>
<evidence type="ECO:0000256" key="4">
    <source>
        <dbReference type="ARBA" id="ARBA00022692"/>
    </source>
</evidence>
<organism evidence="9 10">
    <name type="scientific">Streptomyces poonensis</name>
    <dbReference type="NCBI Taxonomy" id="68255"/>
    <lineage>
        <taxon>Bacteria</taxon>
        <taxon>Bacillati</taxon>
        <taxon>Actinomycetota</taxon>
        <taxon>Actinomycetes</taxon>
        <taxon>Kitasatosporales</taxon>
        <taxon>Streptomycetaceae</taxon>
        <taxon>Streptomyces</taxon>
    </lineage>
</organism>
<gene>
    <name evidence="9" type="ORF">GCM10010365_32640</name>
</gene>
<dbReference type="EMBL" id="BMVW01000005">
    <property type="protein sequence ID" value="GGZ10797.1"/>
    <property type="molecule type" value="Genomic_DNA"/>
</dbReference>
<reference evidence="9" key="1">
    <citation type="journal article" date="2014" name="Int. J. Syst. Evol. Microbiol.">
        <title>Complete genome sequence of Corynebacterium casei LMG S-19264T (=DSM 44701T), isolated from a smear-ripened cheese.</title>
        <authorList>
            <consortium name="US DOE Joint Genome Institute (JGI-PGF)"/>
            <person name="Walter F."/>
            <person name="Albersmeier A."/>
            <person name="Kalinowski J."/>
            <person name="Ruckert C."/>
        </authorList>
    </citation>
    <scope>NUCLEOTIDE SEQUENCE</scope>
    <source>
        <strain evidence="9">JCM 4815</strain>
    </source>
</reference>
<proteinExistence type="inferred from homology"/>
<keyword evidence="3" id="KW-1003">Cell membrane</keyword>
<reference evidence="9" key="2">
    <citation type="submission" date="2020-09" db="EMBL/GenBank/DDBJ databases">
        <authorList>
            <person name="Sun Q."/>
            <person name="Ohkuma M."/>
        </authorList>
    </citation>
    <scope>NUCLEOTIDE SEQUENCE</scope>
    <source>
        <strain evidence="9">JCM 4815</strain>
    </source>
</reference>
<evidence type="ECO:0000256" key="8">
    <source>
        <dbReference type="SAM" id="Phobius"/>
    </source>
</evidence>
<keyword evidence="4 8" id="KW-0812">Transmembrane</keyword>
<dbReference type="Proteomes" id="UP000622166">
    <property type="component" value="Unassembled WGS sequence"/>
</dbReference>
<evidence type="ECO:0000256" key="5">
    <source>
        <dbReference type="ARBA" id="ARBA00022989"/>
    </source>
</evidence>
<comment type="similarity">
    <text evidence="2">Belongs to the DoxX family.</text>
</comment>
<comment type="subcellular location">
    <subcellularLocation>
        <location evidence="1">Cell membrane</location>
        <topology evidence="1">Multi-pass membrane protein</topology>
    </subcellularLocation>
</comment>
<feature type="region of interest" description="Disordered" evidence="7">
    <location>
        <begin position="189"/>
        <end position="209"/>
    </location>
</feature>
<keyword evidence="5 8" id="KW-1133">Transmembrane helix</keyword>